<keyword evidence="2" id="KW-1185">Reference proteome</keyword>
<sequence length="62" mass="7306">MWFGFHGYGGEFYSFKKLNINGHVIQDVSFIKGEKNILGTNILSKFDFPNRQMYLKSRNENE</sequence>
<comment type="caution">
    <text evidence="1">The sequence shown here is derived from an EMBL/GenBank/DDBJ whole genome shotgun (WGS) entry which is preliminary data.</text>
</comment>
<protein>
    <submittedName>
        <fullName evidence="1">Uncharacterized protein</fullName>
    </submittedName>
</protein>
<reference evidence="1 2" key="1">
    <citation type="submission" date="2016-12" db="EMBL/GenBank/DDBJ databases">
        <title>Diversity of luminous bacteria.</title>
        <authorList>
            <person name="Yoshizawa S."/>
            <person name="Kogure K."/>
        </authorList>
    </citation>
    <scope>NUCLEOTIDE SEQUENCE [LARGE SCALE GENOMIC DNA]</scope>
    <source>
        <strain evidence="1 2">SA4-48</strain>
    </source>
</reference>
<dbReference type="RefSeq" id="WP_105051796.1">
    <property type="nucleotide sequence ID" value="NZ_BMYG01000017.1"/>
</dbReference>
<name>A0A2S7UUB0_9GAMM</name>
<dbReference type="AlphaFoldDB" id="A0A2S7UUB0"/>
<dbReference type="EMBL" id="MSCH01000003">
    <property type="protein sequence ID" value="PQJ53315.1"/>
    <property type="molecule type" value="Genomic_DNA"/>
</dbReference>
<evidence type="ECO:0000313" key="2">
    <source>
        <dbReference type="Proteomes" id="UP000239007"/>
    </source>
</evidence>
<evidence type="ECO:0000313" key="1">
    <source>
        <dbReference type="EMBL" id="PQJ53315.1"/>
    </source>
</evidence>
<organism evidence="1 2">
    <name type="scientific">Psychrosphaera saromensis</name>
    <dbReference type="NCBI Taxonomy" id="716813"/>
    <lineage>
        <taxon>Bacteria</taxon>
        <taxon>Pseudomonadati</taxon>
        <taxon>Pseudomonadota</taxon>
        <taxon>Gammaproteobacteria</taxon>
        <taxon>Alteromonadales</taxon>
        <taxon>Pseudoalteromonadaceae</taxon>
        <taxon>Psychrosphaera</taxon>
    </lineage>
</organism>
<accession>A0A2S7UUB0</accession>
<dbReference type="Proteomes" id="UP000239007">
    <property type="component" value="Unassembled WGS sequence"/>
</dbReference>
<proteinExistence type="predicted"/>
<gene>
    <name evidence="1" type="ORF">BTO11_06300</name>
</gene>